<organism evidence="4 5">
    <name type="scientific">Tanacetum coccineum</name>
    <dbReference type="NCBI Taxonomy" id="301880"/>
    <lineage>
        <taxon>Eukaryota</taxon>
        <taxon>Viridiplantae</taxon>
        <taxon>Streptophyta</taxon>
        <taxon>Embryophyta</taxon>
        <taxon>Tracheophyta</taxon>
        <taxon>Spermatophyta</taxon>
        <taxon>Magnoliopsida</taxon>
        <taxon>eudicotyledons</taxon>
        <taxon>Gunneridae</taxon>
        <taxon>Pentapetalae</taxon>
        <taxon>asterids</taxon>
        <taxon>campanulids</taxon>
        <taxon>Asterales</taxon>
        <taxon>Asteraceae</taxon>
        <taxon>Asteroideae</taxon>
        <taxon>Anthemideae</taxon>
        <taxon>Anthemidinae</taxon>
        <taxon>Tanacetum</taxon>
    </lineage>
</organism>
<dbReference type="InterPro" id="IPR001878">
    <property type="entry name" value="Znf_CCHC"/>
</dbReference>
<name>A0ABQ5HYW3_9ASTR</name>
<sequence>MTAPSTSSTNDVNTALPAYEVSTVSPNIKQLLCPQLDLEKIHEDDLEAMDLKWQLSPLSMRAKRYFQRIGKKIFINANDTAGYDKSKVECFNCHKMGHFARECRAPRNKKGQFKYQDNTRKQGNNEDTSSKAMLVIDGVVDASRSVKQALKLIEPFGFQSKAIIDNKENLMYVEDGLDNENDEKDKYEDDSSPKEVNTAGQHVNTVSPKVNTGHFKHNIVDPSVNTASLYDQDSPKDMFTLEASHTLEATHVEFFSDEDEPEVDLGNIINSYTAPTTPNIRIHKDHPIENVISDVKSTVQTRRMTKPTSKQGLLSVVYEQKTHDTMILIYMLVSYHRLNPQALLKLYLIHLRWK</sequence>
<dbReference type="Gene3D" id="4.10.60.10">
    <property type="entry name" value="Zinc finger, CCHC-type"/>
    <property type="match status" value="1"/>
</dbReference>
<accession>A0ABQ5HYW3</accession>
<dbReference type="Pfam" id="PF00098">
    <property type="entry name" value="zf-CCHC"/>
    <property type="match status" value="1"/>
</dbReference>
<keyword evidence="1" id="KW-0863">Zinc-finger</keyword>
<reference evidence="4" key="1">
    <citation type="journal article" date="2022" name="Int. J. Mol. Sci.">
        <title>Draft Genome of Tanacetum Coccineum: Genomic Comparison of Closely Related Tanacetum-Family Plants.</title>
        <authorList>
            <person name="Yamashiro T."/>
            <person name="Shiraishi A."/>
            <person name="Nakayama K."/>
            <person name="Satake H."/>
        </authorList>
    </citation>
    <scope>NUCLEOTIDE SEQUENCE</scope>
</reference>
<comment type="caution">
    <text evidence="4">The sequence shown here is derived from an EMBL/GenBank/DDBJ whole genome shotgun (WGS) entry which is preliminary data.</text>
</comment>
<keyword evidence="1" id="KW-0862">Zinc</keyword>
<feature type="compositionally biased region" description="Polar residues" evidence="2">
    <location>
        <begin position="194"/>
        <end position="210"/>
    </location>
</feature>
<feature type="compositionally biased region" description="Basic and acidic residues" evidence="2">
    <location>
        <begin position="183"/>
        <end position="193"/>
    </location>
</feature>
<dbReference type="EMBL" id="BQNB010020167">
    <property type="protein sequence ID" value="GJT93040.1"/>
    <property type="molecule type" value="Genomic_DNA"/>
</dbReference>
<evidence type="ECO:0000259" key="3">
    <source>
        <dbReference type="PROSITE" id="PS50158"/>
    </source>
</evidence>
<evidence type="ECO:0000256" key="2">
    <source>
        <dbReference type="SAM" id="MobiDB-lite"/>
    </source>
</evidence>
<reference evidence="4" key="2">
    <citation type="submission" date="2022-01" db="EMBL/GenBank/DDBJ databases">
        <authorList>
            <person name="Yamashiro T."/>
            <person name="Shiraishi A."/>
            <person name="Satake H."/>
            <person name="Nakayama K."/>
        </authorList>
    </citation>
    <scope>NUCLEOTIDE SEQUENCE</scope>
</reference>
<keyword evidence="5" id="KW-1185">Reference proteome</keyword>
<gene>
    <name evidence="4" type="ORF">Tco_1081885</name>
</gene>
<feature type="region of interest" description="Disordered" evidence="2">
    <location>
        <begin position="179"/>
        <end position="214"/>
    </location>
</feature>
<evidence type="ECO:0000313" key="4">
    <source>
        <dbReference type="EMBL" id="GJT93040.1"/>
    </source>
</evidence>
<dbReference type="SUPFAM" id="SSF57756">
    <property type="entry name" value="Retrovirus zinc finger-like domains"/>
    <property type="match status" value="1"/>
</dbReference>
<dbReference type="PROSITE" id="PS50158">
    <property type="entry name" value="ZF_CCHC"/>
    <property type="match status" value="1"/>
</dbReference>
<proteinExistence type="predicted"/>
<evidence type="ECO:0000313" key="5">
    <source>
        <dbReference type="Proteomes" id="UP001151760"/>
    </source>
</evidence>
<keyword evidence="1" id="KW-0479">Metal-binding</keyword>
<dbReference type="InterPro" id="IPR036875">
    <property type="entry name" value="Znf_CCHC_sf"/>
</dbReference>
<dbReference type="SMART" id="SM00343">
    <property type="entry name" value="ZnF_C2HC"/>
    <property type="match status" value="1"/>
</dbReference>
<feature type="domain" description="CCHC-type" evidence="3">
    <location>
        <begin position="90"/>
        <end position="104"/>
    </location>
</feature>
<dbReference type="Proteomes" id="UP001151760">
    <property type="component" value="Unassembled WGS sequence"/>
</dbReference>
<protein>
    <submittedName>
        <fullName evidence="4">Ribonuclease H-like domain-containing protein</fullName>
    </submittedName>
</protein>
<evidence type="ECO:0000256" key="1">
    <source>
        <dbReference type="PROSITE-ProRule" id="PRU00047"/>
    </source>
</evidence>